<dbReference type="EMBL" id="UIGB01000001">
    <property type="protein sequence ID" value="SUU84239.1"/>
    <property type="molecule type" value="Genomic_DNA"/>
</dbReference>
<sequence length="865" mass="92321">MSLDLFASQLAAADQDVAHNAARFLPAGFGETFDVAWRSGTEFNNSIGYQLARTRALGDYADDIYQKTGERLPSLAEPSGELQMYGATRPPLEVFNEAQAKLQEKYPGLDYLSPLTDERINQMALDRMRKAHDDAAAMQSRETTWGGMLGGLTGALAAGFKDPVLVATLPLGGVGEAGIALRALEFAVIGGGTAAASAAIAAPNREAAAPGSSSEIPGEILGATIAGGLLGGGFAALGKLFKAGGKTLPTAAREDLNAATSEAQLNATNPFPAAAGDTMHRDNLTAATRALVSGEPVIASTDPAVIRAYREQFRIPENAVALSEVQLADIAKSVGKFEERAASARTVLEKRDVEITGREVANIDRGGVLDGLGRDVAEIQGERNALQGRIDALSHDPETAGRLAAIEQDLQAPALSAARRSDLERERDLITQTLGGTEAGNARELASLQQQAEGLDALLHRRQTALNRLQAVQDRATSGSKSARASIDRERSAIEATLISHREFVGSDLRRSISRLAQEGYGVRLDRSEAQDLADLVMSRNAHSEDLRFVTDTLAARASEALDARMAEAGERFLRPETFGETPDVELFSPMPGAAPQGWRPPLPDLPQGATLADEMQHGPRLVGLDDRPDDAIAWLREAKTGQVDSAVIHPDIGPIDFVYGETRGQGGGYGIAKMAEEHADFLENIGDRLRGMKVSNEGVKPWRNGQEIVLADANGRAIIKTEWDGEKTRLLFNGFNYGGERRPPKGRARSPESEGPAPQSRAQSSLSDNIGADRRLVDAAPRDFSAAEIARLGDDVEVPKALDHDVEHILAANPEAEISFQTRLDDGSYKLDTMKLADVLKQLDAEEQAGKELLACAIGLEAAE</sequence>
<name>A0A380W6L7_AFIFE</name>
<feature type="region of interest" description="Disordered" evidence="1">
    <location>
        <begin position="735"/>
        <end position="771"/>
    </location>
</feature>
<dbReference type="OrthoDB" id="10020929at2"/>
<dbReference type="Proteomes" id="UP000254343">
    <property type="component" value="Unassembled WGS sequence"/>
</dbReference>
<proteinExistence type="predicted"/>
<dbReference type="AlphaFoldDB" id="A0A380W6L7"/>
<evidence type="ECO:0000313" key="2">
    <source>
        <dbReference type="EMBL" id="SUU84239.1"/>
    </source>
</evidence>
<evidence type="ECO:0008006" key="4">
    <source>
        <dbReference type="Google" id="ProtNLM"/>
    </source>
</evidence>
<accession>A0A380W6L7</accession>
<protein>
    <recommendedName>
        <fullName evidence="4">Phage-Barnase-EndoU-ColicinE5/D-RelE-like nuclease domain-containing protein</fullName>
    </recommendedName>
</protein>
<dbReference type="RefSeq" id="WP_002719049.1">
    <property type="nucleotide sequence ID" value="NZ_UFSI01000001.1"/>
</dbReference>
<gene>
    <name evidence="2" type="ORF">NCTC12722_01426</name>
</gene>
<organism evidence="2 3">
    <name type="scientific">Afipia felis</name>
    <name type="common">Cat scratch disease bacillus</name>
    <dbReference type="NCBI Taxonomy" id="1035"/>
    <lineage>
        <taxon>Bacteria</taxon>
        <taxon>Pseudomonadati</taxon>
        <taxon>Pseudomonadota</taxon>
        <taxon>Alphaproteobacteria</taxon>
        <taxon>Hyphomicrobiales</taxon>
        <taxon>Nitrobacteraceae</taxon>
        <taxon>Afipia</taxon>
    </lineage>
</organism>
<evidence type="ECO:0000256" key="1">
    <source>
        <dbReference type="SAM" id="MobiDB-lite"/>
    </source>
</evidence>
<reference evidence="2 3" key="1">
    <citation type="submission" date="2018-06" db="EMBL/GenBank/DDBJ databases">
        <authorList>
            <consortium name="Pathogen Informatics"/>
            <person name="Doyle S."/>
        </authorList>
    </citation>
    <scope>NUCLEOTIDE SEQUENCE [LARGE SCALE GENOMIC DNA]</scope>
    <source>
        <strain evidence="2 3">NCTC12722</strain>
    </source>
</reference>
<evidence type="ECO:0000313" key="3">
    <source>
        <dbReference type="Proteomes" id="UP000254343"/>
    </source>
</evidence>